<evidence type="ECO:0000256" key="5">
    <source>
        <dbReference type="SAM" id="Phobius"/>
    </source>
</evidence>
<feature type="transmembrane region" description="Helical" evidence="5">
    <location>
        <begin position="232"/>
        <end position="249"/>
    </location>
</feature>
<evidence type="ECO:0000256" key="3">
    <source>
        <dbReference type="ARBA" id="ARBA00022989"/>
    </source>
</evidence>
<keyword evidence="4 5" id="KW-0472">Membrane</keyword>
<gene>
    <name evidence="6" type="ORF">H8717_01275</name>
</gene>
<feature type="transmembrane region" description="Helical" evidence="5">
    <location>
        <begin position="169"/>
        <end position="188"/>
    </location>
</feature>
<name>A0ABR7NF58_9FIRM</name>
<dbReference type="Proteomes" id="UP000658131">
    <property type="component" value="Unassembled WGS sequence"/>
</dbReference>
<reference evidence="6 7" key="1">
    <citation type="submission" date="2020-08" db="EMBL/GenBank/DDBJ databases">
        <title>Genome public.</title>
        <authorList>
            <person name="Liu C."/>
            <person name="Sun Q."/>
        </authorList>
    </citation>
    <scope>NUCLEOTIDE SEQUENCE [LARGE SCALE GENOMIC DNA]</scope>
    <source>
        <strain evidence="6 7">BX1</strain>
    </source>
</reference>
<dbReference type="PANTHER" id="PTHR11040:SF205">
    <property type="entry name" value="ZINC TRANSPORTER ZUPT"/>
    <property type="match status" value="1"/>
</dbReference>
<evidence type="ECO:0000256" key="4">
    <source>
        <dbReference type="ARBA" id="ARBA00023136"/>
    </source>
</evidence>
<feature type="transmembrane region" description="Helical" evidence="5">
    <location>
        <begin position="200"/>
        <end position="220"/>
    </location>
</feature>
<dbReference type="EMBL" id="JACRTB010000002">
    <property type="protein sequence ID" value="MBC8575044.1"/>
    <property type="molecule type" value="Genomic_DNA"/>
</dbReference>
<dbReference type="InterPro" id="IPR003689">
    <property type="entry name" value="ZIP"/>
</dbReference>
<evidence type="ECO:0000313" key="7">
    <source>
        <dbReference type="Proteomes" id="UP000658131"/>
    </source>
</evidence>
<feature type="transmembrane region" description="Helical" evidence="5">
    <location>
        <begin position="107"/>
        <end position="128"/>
    </location>
</feature>
<feature type="transmembrane region" description="Helical" evidence="5">
    <location>
        <begin position="6"/>
        <end position="28"/>
    </location>
</feature>
<comment type="caution">
    <text evidence="6">The sequence shown here is derived from an EMBL/GenBank/DDBJ whole genome shotgun (WGS) entry which is preliminary data.</text>
</comment>
<feature type="transmembrane region" description="Helical" evidence="5">
    <location>
        <begin position="134"/>
        <end position="157"/>
    </location>
</feature>
<accession>A0ABR7NF58</accession>
<dbReference type="PANTHER" id="PTHR11040">
    <property type="entry name" value="ZINC/IRON TRANSPORTER"/>
    <property type="match status" value="1"/>
</dbReference>
<evidence type="ECO:0000313" key="6">
    <source>
        <dbReference type="EMBL" id="MBC8575044.1"/>
    </source>
</evidence>
<comment type="subcellular location">
    <subcellularLocation>
        <location evidence="1">Membrane</location>
        <topology evidence="1">Multi-pass membrane protein</topology>
    </subcellularLocation>
</comment>
<evidence type="ECO:0000256" key="2">
    <source>
        <dbReference type="ARBA" id="ARBA00022692"/>
    </source>
</evidence>
<keyword evidence="7" id="KW-1185">Reference proteome</keyword>
<feature type="transmembrane region" description="Helical" evidence="5">
    <location>
        <begin position="74"/>
        <end position="95"/>
    </location>
</feature>
<organism evidence="6 7">
    <name type="scientific">Yanshouia hominis</name>
    <dbReference type="NCBI Taxonomy" id="2763673"/>
    <lineage>
        <taxon>Bacteria</taxon>
        <taxon>Bacillati</taxon>
        <taxon>Bacillota</taxon>
        <taxon>Clostridia</taxon>
        <taxon>Eubacteriales</taxon>
        <taxon>Oscillospiraceae</taxon>
        <taxon>Yanshouia</taxon>
    </lineage>
</organism>
<dbReference type="RefSeq" id="WP_262398733.1">
    <property type="nucleotide sequence ID" value="NZ_JACRTB010000002.1"/>
</dbReference>
<keyword evidence="2 5" id="KW-0812">Transmembrane</keyword>
<evidence type="ECO:0000256" key="1">
    <source>
        <dbReference type="ARBA" id="ARBA00004141"/>
    </source>
</evidence>
<protein>
    <submittedName>
        <fullName evidence="6">ZIP family metal transporter</fullName>
    </submittedName>
</protein>
<keyword evidence="3 5" id="KW-1133">Transmembrane helix</keyword>
<dbReference type="Pfam" id="PF02535">
    <property type="entry name" value="Zip"/>
    <property type="match status" value="1"/>
</dbReference>
<sequence length="251" mass="25383">MDDRTMIALLLSTAAGMATMVGAGAAVLFRRPPAWMMAFSLGLAAGVMTGVSLSELLPEGISVLLIAMPGAAGIFAAGAAAAAGALFAAFLELMVPREQGRSGYRRLGLLSMIVLLVHNLPEGVAVFLSGNSDLHAGLVLCAAIALHNIPEGISVAMPLTAAGEGRGRALLMAAVSGFAEPAGALLAWRFLAGRLGESGLALIYCGVGGLMTALSFGELLPAAWRTGRRGPAFCGVLLGAAVMILAGQIEL</sequence>
<proteinExistence type="predicted"/>